<name>A0A249PJC7_9HYPH</name>
<evidence type="ECO:0000256" key="1">
    <source>
        <dbReference type="SAM" id="MobiDB-lite"/>
    </source>
</evidence>
<evidence type="ECO:0000313" key="2">
    <source>
        <dbReference type="EMBL" id="ASY66018.1"/>
    </source>
</evidence>
<protein>
    <submittedName>
        <fullName evidence="2">Uncharacterized protein</fullName>
    </submittedName>
</protein>
<feature type="compositionally biased region" description="Basic and acidic residues" evidence="1">
    <location>
        <begin position="1"/>
        <end position="17"/>
    </location>
</feature>
<reference evidence="2 3" key="1">
    <citation type="submission" date="2017-08" db="EMBL/GenBank/DDBJ databases">
        <title>Multipartite genome sequences of Sinorhizobium species nodulating soybeans.</title>
        <authorList>
            <person name="Tian C.F."/>
        </authorList>
    </citation>
    <scope>NUCLEOTIDE SEQUENCE [LARGE SCALE GENOMIC DNA]</scope>
    <source>
        <strain evidence="2 3">CCBAU 05684</strain>
        <plasmid evidence="3">psj05684b</plasmid>
    </source>
</reference>
<feature type="region of interest" description="Disordered" evidence="1">
    <location>
        <begin position="1"/>
        <end position="24"/>
    </location>
</feature>
<geneLocation type="plasmid" evidence="3">
    <name>psj05684b</name>
</geneLocation>
<organism evidence="2 3">
    <name type="scientific">Sinorhizobium sojae CCBAU 05684</name>
    <dbReference type="NCBI Taxonomy" id="716928"/>
    <lineage>
        <taxon>Bacteria</taxon>
        <taxon>Pseudomonadati</taxon>
        <taxon>Pseudomonadota</taxon>
        <taxon>Alphaproteobacteria</taxon>
        <taxon>Hyphomicrobiales</taxon>
        <taxon>Rhizobiaceae</taxon>
        <taxon>Sinorhizobium/Ensifer group</taxon>
        <taxon>Sinorhizobium</taxon>
    </lineage>
</organism>
<gene>
    <name evidence="2" type="ORF">SJ05684_b50360</name>
</gene>
<dbReference type="EMBL" id="CP023068">
    <property type="protein sequence ID" value="ASY66018.1"/>
    <property type="molecule type" value="Genomic_DNA"/>
</dbReference>
<dbReference type="KEGG" id="esj:SJ05684_b50360"/>
<proteinExistence type="predicted"/>
<dbReference type="Proteomes" id="UP000217211">
    <property type="component" value="Plasmid pSJ05684b"/>
</dbReference>
<keyword evidence="2" id="KW-0614">Plasmid</keyword>
<dbReference type="AlphaFoldDB" id="A0A249PJC7"/>
<sequence length="119" mass="13239">MERAPGHIEAAGHRAPEEAGGQGSDFKKIKRWFICRGQATAQPRGGACGKEARNECVDVPTHDHDPEHEETHEPLRWRYDIQDGAHTQETVLELRSSVVTSCTNNRRQDGILAEKCAVP</sequence>
<accession>A0A249PJC7</accession>
<evidence type="ECO:0000313" key="3">
    <source>
        <dbReference type="Proteomes" id="UP000217211"/>
    </source>
</evidence>
<keyword evidence="3" id="KW-1185">Reference proteome</keyword>